<gene>
    <name evidence="3" type="ORF">C4561_02615</name>
</gene>
<organism evidence="3 4">
    <name type="scientific">candidate division WWE3 bacterium</name>
    <dbReference type="NCBI Taxonomy" id="2053526"/>
    <lineage>
        <taxon>Bacteria</taxon>
        <taxon>Katanobacteria</taxon>
    </lineage>
</organism>
<protein>
    <submittedName>
        <fullName evidence="3">Glycosyltransferase</fullName>
    </submittedName>
</protein>
<proteinExistence type="predicted"/>
<keyword evidence="1" id="KW-1133">Transmembrane helix</keyword>
<reference evidence="3 4" key="1">
    <citation type="journal article" date="2017" name="ISME J.">
        <title>Energy and carbon metabolisms in a deep terrestrial subsurface fluid microbial community.</title>
        <authorList>
            <person name="Momper L."/>
            <person name="Jungbluth S.P."/>
            <person name="Lee M.D."/>
            <person name="Amend J.P."/>
        </authorList>
    </citation>
    <scope>NUCLEOTIDE SEQUENCE [LARGE SCALE GENOMIC DNA]</scope>
    <source>
        <strain evidence="3">SURF_46</strain>
    </source>
</reference>
<sequence>MEKPRIIIVMSCYYPYIGGAENQAKLLGEKLAEKGWKITVLTKKRRPDLLEFEKLNGVSIFRVNHGVPGICYNLFRFRSMYDVVIFAGQLSNASKIKVFFQMVAGAALKLLFKKKVFLWPTSGADRYKLLLDPFLSRKLLQFFDGILCKSNEQFEYFSEIAGKEAEVYAPPWSMVDVNKYNIPDENEVCTIRNDLGIPNDAIVLLFTGRLFEGKGIDLLLDAFEALYEDSKLFLLIAGAVPVGELESNPYVNRIKNASFYTGSCLLVLNDFDTEKYFKAADIFVFPTYSEGCPVVQLEAMATGLLCVASDLTPIKEKIRQGETGYLFRSGDLNDLIVKIKMALSNLNNKVMRSTARLEVSEKYSIENVTCRWENQLTEYWLRTTHGVIMLTPWAYPRIGGIQKISLETAKRLVRQGFKVTIVTRKHINALKTRETIEGIRLVRLSCIPYVMYIQLSFLLVKEWNNFRHFSVWGAYGSFINLPILIGALVLRVLGKKVSVRLSNQLMDNEVYAEKVTI</sequence>
<dbReference type="SUPFAM" id="SSF53756">
    <property type="entry name" value="UDP-Glycosyltransferase/glycogen phosphorylase"/>
    <property type="match status" value="2"/>
</dbReference>
<dbReference type="AlphaFoldDB" id="A0A3A4ZDK5"/>
<dbReference type="PANTHER" id="PTHR45947:SF3">
    <property type="entry name" value="SULFOQUINOVOSYL TRANSFERASE SQD2"/>
    <property type="match status" value="1"/>
</dbReference>
<comment type="caution">
    <text evidence="3">The sequence shown here is derived from an EMBL/GenBank/DDBJ whole genome shotgun (WGS) entry which is preliminary data.</text>
</comment>
<dbReference type="Proteomes" id="UP000265540">
    <property type="component" value="Unassembled WGS sequence"/>
</dbReference>
<feature type="domain" description="Glycosyl transferase family 1" evidence="2">
    <location>
        <begin position="191"/>
        <end position="346"/>
    </location>
</feature>
<evidence type="ECO:0000256" key="1">
    <source>
        <dbReference type="SAM" id="Phobius"/>
    </source>
</evidence>
<feature type="transmembrane region" description="Helical" evidence="1">
    <location>
        <begin position="472"/>
        <end position="493"/>
    </location>
</feature>
<dbReference type="CDD" id="cd03801">
    <property type="entry name" value="GT4_PimA-like"/>
    <property type="match status" value="1"/>
</dbReference>
<dbReference type="InterPro" id="IPR001296">
    <property type="entry name" value="Glyco_trans_1"/>
</dbReference>
<dbReference type="PANTHER" id="PTHR45947">
    <property type="entry name" value="SULFOQUINOVOSYL TRANSFERASE SQD2"/>
    <property type="match status" value="1"/>
</dbReference>
<keyword evidence="3" id="KW-0808">Transferase</keyword>
<evidence type="ECO:0000313" key="4">
    <source>
        <dbReference type="Proteomes" id="UP000265540"/>
    </source>
</evidence>
<dbReference type="GO" id="GO:0016757">
    <property type="term" value="F:glycosyltransferase activity"/>
    <property type="evidence" value="ECO:0007669"/>
    <property type="project" value="InterPro"/>
</dbReference>
<dbReference type="InterPro" id="IPR050194">
    <property type="entry name" value="Glycosyltransferase_grp1"/>
</dbReference>
<keyword evidence="1" id="KW-0472">Membrane</keyword>
<dbReference type="Gene3D" id="3.40.50.2000">
    <property type="entry name" value="Glycogen Phosphorylase B"/>
    <property type="match status" value="3"/>
</dbReference>
<evidence type="ECO:0000313" key="3">
    <source>
        <dbReference type="EMBL" id="RJR27299.1"/>
    </source>
</evidence>
<keyword evidence="1" id="KW-0812">Transmembrane</keyword>
<evidence type="ECO:0000259" key="2">
    <source>
        <dbReference type="Pfam" id="PF00534"/>
    </source>
</evidence>
<dbReference type="EMBL" id="QZJF01000013">
    <property type="protein sequence ID" value="RJR27299.1"/>
    <property type="molecule type" value="Genomic_DNA"/>
</dbReference>
<dbReference type="Pfam" id="PF00534">
    <property type="entry name" value="Glycos_transf_1"/>
    <property type="match status" value="1"/>
</dbReference>
<name>A0A3A4ZDK5_UNCKA</name>
<accession>A0A3A4ZDK5</accession>